<evidence type="ECO:0008006" key="3">
    <source>
        <dbReference type="Google" id="ProtNLM"/>
    </source>
</evidence>
<dbReference type="Proteomes" id="UP001596024">
    <property type="component" value="Unassembled WGS sequence"/>
</dbReference>
<organism evidence="1 2">
    <name type="scientific">Glycocaulis abyssi</name>
    <dbReference type="NCBI Taxonomy" id="1433403"/>
    <lineage>
        <taxon>Bacteria</taxon>
        <taxon>Pseudomonadati</taxon>
        <taxon>Pseudomonadota</taxon>
        <taxon>Alphaproteobacteria</taxon>
        <taxon>Maricaulales</taxon>
        <taxon>Maricaulaceae</taxon>
        <taxon>Glycocaulis</taxon>
    </lineage>
</organism>
<sequence length="275" mass="31813">MVSRTKKLLAEYPNCVFCGGREPATSRDHQPPKIYFREKAFPHGYDEFSACEKCNNGFSAVEHLTAYFVRIFDADNDAYSEEDTERLFSYIRNNFPDLKPREFSWANDVRRTLRNMGKRKPSDTLSYDIPVVLFDYNIVKICEPSFRKITKALYFKHMKKIAPVEGAVQTIVEFNISVSDRYLENKFADILSKPVNTVPHKRTPAKNFRYKWDYNESQRVFGCLMEFGSACHVMGAVVEDQSLVKHQTRHPWQSVIEGAPDAKALLEDNRLGELS</sequence>
<proteinExistence type="predicted"/>
<name>A0ABV9NDM4_9PROT</name>
<keyword evidence="2" id="KW-1185">Reference proteome</keyword>
<comment type="caution">
    <text evidence="1">The sequence shown here is derived from an EMBL/GenBank/DDBJ whole genome shotgun (WGS) entry which is preliminary data.</text>
</comment>
<reference evidence="2" key="1">
    <citation type="journal article" date="2019" name="Int. J. Syst. Evol. Microbiol.">
        <title>The Global Catalogue of Microorganisms (GCM) 10K type strain sequencing project: providing services to taxonomists for standard genome sequencing and annotation.</title>
        <authorList>
            <consortium name="The Broad Institute Genomics Platform"/>
            <consortium name="The Broad Institute Genome Sequencing Center for Infectious Disease"/>
            <person name="Wu L."/>
            <person name="Ma J."/>
        </authorList>
    </citation>
    <scope>NUCLEOTIDE SEQUENCE [LARGE SCALE GENOMIC DNA]</scope>
    <source>
        <strain evidence="2">CCUG 62981</strain>
    </source>
</reference>
<accession>A0ABV9NDM4</accession>
<evidence type="ECO:0000313" key="2">
    <source>
        <dbReference type="Proteomes" id="UP001596024"/>
    </source>
</evidence>
<gene>
    <name evidence="1" type="ORF">ACFPB0_12180</name>
</gene>
<dbReference type="RefSeq" id="WP_371392920.1">
    <property type="nucleotide sequence ID" value="NZ_CP163421.1"/>
</dbReference>
<protein>
    <recommendedName>
        <fullName evidence="3">HNH endonuclease</fullName>
    </recommendedName>
</protein>
<evidence type="ECO:0000313" key="1">
    <source>
        <dbReference type="EMBL" id="MFC4726051.1"/>
    </source>
</evidence>
<dbReference type="EMBL" id="JBHSGQ010000006">
    <property type="protein sequence ID" value="MFC4726051.1"/>
    <property type="molecule type" value="Genomic_DNA"/>
</dbReference>